<name>A0A212L2C5_9HYPH</name>
<gene>
    <name evidence="1" type="ORF">KL86PLE_100305</name>
</gene>
<proteinExistence type="predicted"/>
<sequence length="66" mass="7332">MAEKTAHCDIHAERYEGDPEVAVYFRFDSEAAADDFLMIFSKAIEAGEITIGSIQFPPARLAKPEN</sequence>
<protein>
    <submittedName>
        <fullName evidence="1">Uncharacterized protein</fullName>
    </submittedName>
</protein>
<evidence type="ECO:0000313" key="1">
    <source>
        <dbReference type="EMBL" id="SCM71678.1"/>
    </source>
</evidence>
<accession>A0A212L2C5</accession>
<reference evidence="1" key="1">
    <citation type="submission" date="2016-08" db="EMBL/GenBank/DDBJ databases">
        <authorList>
            <person name="Seilhamer J.J."/>
        </authorList>
    </citation>
    <scope>NUCLEOTIDE SEQUENCE</scope>
    <source>
        <strain evidence="1">86</strain>
    </source>
</reference>
<organism evidence="1">
    <name type="scientific">uncultured Pleomorphomonas sp</name>
    <dbReference type="NCBI Taxonomy" id="442121"/>
    <lineage>
        <taxon>Bacteria</taxon>
        <taxon>Pseudomonadati</taxon>
        <taxon>Pseudomonadota</taxon>
        <taxon>Alphaproteobacteria</taxon>
        <taxon>Hyphomicrobiales</taxon>
        <taxon>Pleomorphomonadaceae</taxon>
        <taxon>Pleomorphomonas</taxon>
        <taxon>environmental samples</taxon>
    </lineage>
</organism>
<dbReference type="EMBL" id="FMJD01000002">
    <property type="protein sequence ID" value="SCM71678.1"/>
    <property type="molecule type" value="Genomic_DNA"/>
</dbReference>
<dbReference type="AlphaFoldDB" id="A0A212L2C5"/>
<dbReference type="RefSeq" id="WP_288199105.1">
    <property type="nucleotide sequence ID" value="NZ_LT608334.1"/>
</dbReference>